<dbReference type="GO" id="GO:0008483">
    <property type="term" value="F:transaminase activity"/>
    <property type="evidence" value="ECO:0007669"/>
    <property type="project" value="TreeGrafter"/>
</dbReference>
<dbReference type="InterPro" id="IPR000653">
    <property type="entry name" value="DegT/StrS_aminotransferase"/>
</dbReference>
<dbReference type="GO" id="GO:0030170">
    <property type="term" value="F:pyridoxal phosphate binding"/>
    <property type="evidence" value="ECO:0007669"/>
    <property type="project" value="UniProtKB-ARBA"/>
</dbReference>
<keyword evidence="1 4" id="KW-0663">Pyridoxal phosphate</keyword>
<evidence type="ECO:0000313" key="6">
    <source>
        <dbReference type="EMBL" id="GIO28080.1"/>
    </source>
</evidence>
<dbReference type="SUPFAM" id="SSF53383">
    <property type="entry name" value="PLP-dependent transferases"/>
    <property type="match status" value="1"/>
</dbReference>
<organism evidence="6 7">
    <name type="scientific">Ornithinibacillus bavariensis</name>
    <dbReference type="NCBI Taxonomy" id="545502"/>
    <lineage>
        <taxon>Bacteria</taxon>
        <taxon>Bacillati</taxon>
        <taxon>Bacillota</taxon>
        <taxon>Bacilli</taxon>
        <taxon>Bacillales</taxon>
        <taxon>Bacillaceae</taxon>
        <taxon>Ornithinibacillus</taxon>
    </lineage>
</organism>
<evidence type="ECO:0008006" key="8">
    <source>
        <dbReference type="Google" id="ProtNLM"/>
    </source>
</evidence>
<gene>
    <name evidence="6" type="ORF">J43TS3_26910</name>
</gene>
<proteinExistence type="inferred from homology"/>
<protein>
    <recommendedName>
        <fullName evidence="8">Transcriptional regulator</fullName>
    </recommendedName>
</protein>
<evidence type="ECO:0000256" key="2">
    <source>
        <dbReference type="ARBA" id="ARBA00037999"/>
    </source>
</evidence>
<dbReference type="Proteomes" id="UP000676917">
    <property type="component" value="Unassembled WGS sequence"/>
</dbReference>
<name>A0A919XBN6_9BACI</name>
<keyword evidence="7" id="KW-1185">Reference proteome</keyword>
<comment type="caution">
    <text evidence="6">The sequence shown here is derived from an EMBL/GenBank/DDBJ whole genome shotgun (WGS) entry which is preliminary data.</text>
</comment>
<dbReference type="CDD" id="cd00616">
    <property type="entry name" value="AHBA_syn"/>
    <property type="match status" value="1"/>
</dbReference>
<feature type="modified residue" description="N6-(pyridoxal phosphate)lysine" evidence="4">
    <location>
        <position position="185"/>
    </location>
</feature>
<reference evidence="6" key="1">
    <citation type="submission" date="2021-03" db="EMBL/GenBank/DDBJ databases">
        <title>Antimicrobial resistance genes in bacteria isolated from Japanese honey, and their potential for conferring macrolide and lincosamide resistance in the American foulbrood pathogen Paenibacillus larvae.</title>
        <authorList>
            <person name="Okamoto M."/>
            <person name="Kumagai M."/>
            <person name="Kanamori H."/>
            <person name="Takamatsu D."/>
        </authorList>
    </citation>
    <scope>NUCLEOTIDE SEQUENCE</scope>
    <source>
        <strain evidence="6">J43TS3</strain>
    </source>
</reference>
<accession>A0A919XBN6</accession>
<evidence type="ECO:0000256" key="4">
    <source>
        <dbReference type="PIRSR" id="PIRSR000390-2"/>
    </source>
</evidence>
<evidence type="ECO:0000256" key="3">
    <source>
        <dbReference type="PIRSR" id="PIRSR000390-1"/>
    </source>
</evidence>
<dbReference type="PANTHER" id="PTHR30244:SF36">
    <property type="entry name" value="3-OXO-GLUCOSE-6-PHOSPHATE:GLUTAMATE AMINOTRANSFERASE"/>
    <property type="match status" value="1"/>
</dbReference>
<dbReference type="EMBL" id="BORP01000005">
    <property type="protein sequence ID" value="GIO28080.1"/>
    <property type="molecule type" value="Genomic_DNA"/>
</dbReference>
<dbReference type="Pfam" id="PF01041">
    <property type="entry name" value="DegT_DnrJ_EryC1"/>
    <property type="match status" value="1"/>
</dbReference>
<dbReference type="AlphaFoldDB" id="A0A919XBN6"/>
<dbReference type="Gene3D" id="3.90.1150.10">
    <property type="entry name" value="Aspartate Aminotransferase, domain 1"/>
    <property type="match status" value="1"/>
</dbReference>
<dbReference type="GO" id="GO:0000271">
    <property type="term" value="P:polysaccharide biosynthetic process"/>
    <property type="evidence" value="ECO:0007669"/>
    <property type="project" value="TreeGrafter"/>
</dbReference>
<dbReference type="InterPro" id="IPR015424">
    <property type="entry name" value="PyrdxlP-dep_Trfase"/>
</dbReference>
<dbReference type="PANTHER" id="PTHR30244">
    <property type="entry name" value="TRANSAMINASE"/>
    <property type="match status" value="1"/>
</dbReference>
<sequence length="368" mass="40867">MIPLVDLKKQYATIQDDIVEAMLEVLDSGQYILGSKVTELESAIAKRLGVKHAIAVGNGTDALVLTLDAYGIGSGDEVITTTFSFFATAEAISRVGATPVFVDIDPVSFNIDPNKIIDKITPRTKAILPVHLFGQPADMDKILEIAMNYNLLVIEDACQAFGATFMQQEVGSIGDAACFSFFPTKNLGTIGDGGLITTYDDRLAESIRKLRAHGSSKKYYHQQIGYNSRLDEIHAAFLLICLKEIDQWNEQRVSIADYYFSHLKDSKTVELPVVLPNRSHVFHLFCLKSEKRQQIMSALNRADIQTGIYYPLCLHAQEAYKGLGYSMGDFPVAEMASSQLFAIPMHPYLSRKEQDMIIEHISKASEQL</sequence>
<dbReference type="FunFam" id="3.40.640.10:FF:000089">
    <property type="entry name" value="Aminotransferase, DegT/DnrJ/EryC1/StrS family"/>
    <property type="match status" value="1"/>
</dbReference>
<evidence type="ECO:0000313" key="7">
    <source>
        <dbReference type="Proteomes" id="UP000676917"/>
    </source>
</evidence>
<dbReference type="PIRSF" id="PIRSF000390">
    <property type="entry name" value="PLP_StrS"/>
    <property type="match status" value="1"/>
</dbReference>
<evidence type="ECO:0000256" key="1">
    <source>
        <dbReference type="ARBA" id="ARBA00022898"/>
    </source>
</evidence>
<dbReference type="InterPro" id="IPR015422">
    <property type="entry name" value="PyrdxlP-dep_Trfase_small"/>
</dbReference>
<dbReference type="Gene3D" id="3.40.640.10">
    <property type="entry name" value="Type I PLP-dependent aspartate aminotransferase-like (Major domain)"/>
    <property type="match status" value="1"/>
</dbReference>
<dbReference type="InterPro" id="IPR015421">
    <property type="entry name" value="PyrdxlP-dep_Trfase_major"/>
</dbReference>
<dbReference type="RefSeq" id="WP_212921534.1">
    <property type="nucleotide sequence ID" value="NZ_BORP01000005.1"/>
</dbReference>
<feature type="active site" description="Proton acceptor" evidence="3">
    <location>
        <position position="185"/>
    </location>
</feature>
<evidence type="ECO:0000256" key="5">
    <source>
        <dbReference type="RuleBase" id="RU004508"/>
    </source>
</evidence>
<comment type="similarity">
    <text evidence="2 5">Belongs to the DegT/DnrJ/EryC1 family.</text>
</comment>